<organism evidence="3 4">
    <name type="scientific">Phrynocephalus forsythii</name>
    <dbReference type="NCBI Taxonomy" id="171643"/>
    <lineage>
        <taxon>Eukaryota</taxon>
        <taxon>Metazoa</taxon>
        <taxon>Chordata</taxon>
        <taxon>Craniata</taxon>
        <taxon>Vertebrata</taxon>
        <taxon>Euteleostomi</taxon>
        <taxon>Lepidosauria</taxon>
        <taxon>Squamata</taxon>
        <taxon>Bifurcata</taxon>
        <taxon>Unidentata</taxon>
        <taxon>Episquamata</taxon>
        <taxon>Toxicofera</taxon>
        <taxon>Iguania</taxon>
        <taxon>Acrodonta</taxon>
        <taxon>Agamidae</taxon>
        <taxon>Agaminae</taxon>
        <taxon>Phrynocephalus</taxon>
    </lineage>
</organism>
<dbReference type="PROSITE" id="PS51068">
    <property type="entry name" value="FPG_CAT"/>
    <property type="match status" value="1"/>
</dbReference>
<sequence length="401" mass="45539">MDLVFRFGMSGSFRLVPAAEMPKHAHLRFYTKGPPPQALCYVDFRRFGRWEVDGAWQPGRGPCVMTEYERFRENVLRNLPNKAFDKPICEALLNQKFFNGIGNYLRAEILYRLKIPPFEKARTVLEQLQSPEQTSGLTLSKKVKLKQENPDLLELCHMVPMEVIKLGGKGYDPDSSEDSAAFEKWLQCYYVDGMKSLRDANGRTIWFQARREMEDHHWFLCNTTPRWAIRLFFQGCVKKLVARRNSRTSIPPKGVEETRKPRRRKGSNTIKETEDGIKTPKMRAKRKTSTPREAAVKPDSPAENQKRPTSARKKLELLQCHDPGGQILSDQAATGTASLSGKQRMQSVISSTPPPAILFHVDLVHGSLFFSISGFLILSPADITEFGSWESLEIGQASCGF</sequence>
<dbReference type="GO" id="GO:0003906">
    <property type="term" value="F:DNA-(apurinic or apyrimidinic site) endonuclease activity"/>
    <property type="evidence" value="ECO:0007669"/>
    <property type="project" value="InterPro"/>
</dbReference>
<dbReference type="Gene3D" id="1.10.8.50">
    <property type="match status" value="1"/>
</dbReference>
<dbReference type="OrthoDB" id="6260718at2759"/>
<protein>
    <recommendedName>
        <fullName evidence="2">Formamidopyrimidine-DNA glycosylase catalytic domain-containing protein</fullName>
    </recommendedName>
</protein>
<dbReference type="EMBL" id="JAPFRF010000014">
    <property type="protein sequence ID" value="KAJ7311156.1"/>
    <property type="molecule type" value="Genomic_DNA"/>
</dbReference>
<feature type="domain" description="Formamidopyrimidine-DNA glycosylase catalytic" evidence="2">
    <location>
        <begin position="1"/>
        <end position="48"/>
    </location>
</feature>
<keyword evidence="4" id="KW-1185">Reference proteome</keyword>
<feature type="compositionally biased region" description="Basic residues" evidence="1">
    <location>
        <begin position="280"/>
        <end position="289"/>
    </location>
</feature>
<dbReference type="InterPro" id="IPR012319">
    <property type="entry name" value="FPG_cat"/>
</dbReference>
<accession>A0A9Q0XDU1</accession>
<dbReference type="Proteomes" id="UP001142489">
    <property type="component" value="Unassembled WGS sequence"/>
</dbReference>
<dbReference type="GO" id="GO:0005634">
    <property type="term" value="C:nucleus"/>
    <property type="evidence" value="ECO:0007669"/>
    <property type="project" value="TreeGrafter"/>
</dbReference>
<proteinExistence type="predicted"/>
<dbReference type="Gene3D" id="3.20.190.10">
    <property type="entry name" value="MutM-like, N-terminal"/>
    <property type="match status" value="1"/>
</dbReference>
<dbReference type="Pfam" id="PF01149">
    <property type="entry name" value="Fapy_DNA_glyco"/>
    <property type="match status" value="1"/>
</dbReference>
<name>A0A9Q0XDU1_9SAUR</name>
<evidence type="ECO:0000256" key="1">
    <source>
        <dbReference type="SAM" id="MobiDB-lite"/>
    </source>
</evidence>
<dbReference type="SUPFAM" id="SSF46946">
    <property type="entry name" value="S13-like H2TH domain"/>
    <property type="match status" value="1"/>
</dbReference>
<dbReference type="SUPFAM" id="SSF81624">
    <property type="entry name" value="N-terminal domain of MutM-like DNA repair proteins"/>
    <property type="match status" value="1"/>
</dbReference>
<dbReference type="GO" id="GO:0003676">
    <property type="term" value="F:nucleic acid binding"/>
    <property type="evidence" value="ECO:0007669"/>
    <property type="project" value="InterPro"/>
</dbReference>
<evidence type="ECO:0000313" key="3">
    <source>
        <dbReference type="EMBL" id="KAJ7311156.1"/>
    </source>
</evidence>
<dbReference type="InterPro" id="IPR010979">
    <property type="entry name" value="Ribosomal_uS13-like_H2TH"/>
</dbReference>
<comment type="caution">
    <text evidence="3">The sequence shown here is derived from an EMBL/GenBank/DDBJ whole genome shotgun (WGS) entry which is preliminary data.</text>
</comment>
<dbReference type="InterPro" id="IPR035937">
    <property type="entry name" value="FPG_N"/>
</dbReference>
<dbReference type="PANTHER" id="PTHR22993">
    <property type="entry name" value="FORMAMIDOPYRIMIDINE-DNA GLYCOSYLASE"/>
    <property type="match status" value="1"/>
</dbReference>
<dbReference type="PANTHER" id="PTHR22993:SF27">
    <property type="entry name" value="ENDONUCLEASE 8-LIKE 1"/>
    <property type="match status" value="1"/>
</dbReference>
<dbReference type="GO" id="GO:0008270">
    <property type="term" value="F:zinc ion binding"/>
    <property type="evidence" value="ECO:0007669"/>
    <property type="project" value="InterPro"/>
</dbReference>
<reference evidence="3" key="1">
    <citation type="journal article" date="2023" name="DNA Res.">
        <title>Chromosome-level genome assembly of Phrynocephalus forsythii using third-generation DNA sequencing and Hi-C analysis.</title>
        <authorList>
            <person name="Qi Y."/>
            <person name="Zhao W."/>
            <person name="Zhao Y."/>
            <person name="Niu C."/>
            <person name="Cao S."/>
            <person name="Zhang Y."/>
        </authorList>
    </citation>
    <scope>NUCLEOTIDE SEQUENCE</scope>
    <source>
        <tissue evidence="3">Muscle</tissue>
    </source>
</reference>
<evidence type="ECO:0000313" key="4">
    <source>
        <dbReference type="Proteomes" id="UP001142489"/>
    </source>
</evidence>
<dbReference type="SUPFAM" id="SSF57716">
    <property type="entry name" value="Glucocorticoid receptor-like (DNA-binding domain)"/>
    <property type="match status" value="1"/>
</dbReference>
<dbReference type="FunFam" id="1.10.8.50:FF:000007">
    <property type="entry name" value="endonuclease 8-like 1 isoform X1"/>
    <property type="match status" value="1"/>
</dbReference>
<dbReference type="AlphaFoldDB" id="A0A9Q0XDU1"/>
<dbReference type="Pfam" id="PF09292">
    <property type="entry name" value="Neil1-DNA_bind"/>
    <property type="match status" value="1"/>
</dbReference>
<feature type="region of interest" description="Disordered" evidence="1">
    <location>
        <begin position="248"/>
        <end position="310"/>
    </location>
</feature>
<evidence type="ECO:0000259" key="2">
    <source>
        <dbReference type="PROSITE" id="PS51068"/>
    </source>
</evidence>
<gene>
    <name evidence="3" type="ORF">JRQ81_006761</name>
</gene>
<dbReference type="GO" id="GO:0019104">
    <property type="term" value="F:DNA N-glycosylase activity"/>
    <property type="evidence" value="ECO:0007669"/>
    <property type="project" value="InterPro"/>
</dbReference>
<dbReference type="GO" id="GO:0006284">
    <property type="term" value="P:base-excision repair"/>
    <property type="evidence" value="ECO:0007669"/>
    <property type="project" value="InterPro"/>
</dbReference>
<dbReference type="InterPro" id="IPR015371">
    <property type="entry name" value="Endonuclease-VIII_DNA-bd"/>
</dbReference>